<dbReference type="Pfam" id="PF10180">
    <property type="entry name" value="WKF"/>
    <property type="match status" value="1"/>
</dbReference>
<evidence type="ECO:0000313" key="4">
    <source>
        <dbReference type="Proteomes" id="UP001159042"/>
    </source>
</evidence>
<dbReference type="Proteomes" id="UP001159042">
    <property type="component" value="Unassembled WGS sequence"/>
</dbReference>
<proteinExistence type="predicted"/>
<feature type="region of interest" description="Disordered" evidence="1">
    <location>
        <begin position="40"/>
        <end position="193"/>
    </location>
</feature>
<protein>
    <recommendedName>
        <fullName evidence="2">WKF domain-containing protein</fullName>
    </recommendedName>
</protein>
<dbReference type="PANTHER" id="PTHR22306:SF2">
    <property type="entry name" value="CHROMOSOME 7 OPEN READING FRAME 50"/>
    <property type="match status" value="1"/>
</dbReference>
<evidence type="ECO:0000256" key="1">
    <source>
        <dbReference type="SAM" id="MobiDB-lite"/>
    </source>
</evidence>
<evidence type="ECO:0000313" key="3">
    <source>
        <dbReference type="EMBL" id="KAJ8922728.1"/>
    </source>
</evidence>
<dbReference type="InterPro" id="IPR019327">
    <property type="entry name" value="WKF"/>
</dbReference>
<dbReference type="AlphaFoldDB" id="A0AAV8W8W1"/>
<comment type="caution">
    <text evidence="3">The sequence shown here is derived from an EMBL/GenBank/DDBJ whole genome shotgun (WGS) entry which is preliminary data.</text>
</comment>
<accession>A0AAV8W8W1</accession>
<sequence>MGKKSKKHLRIVSFDEEVIKKDSADAFKINSDVNLNEINEDENSDKLKNRKKKRKSLLTLADQAGDTEYPQSQEQVKSKRKKKKSKGDEKPTKGEETNRQSFTIATPEPHRDKLKLKRNKNELIENKQIASQDNDLHVNGELSEKKVKRKKKNKLEATESAEQTPESETTDGISTETSEEAKAESIRAQKRKKHQKLLEEKRLKSELSSQQNVLNYLSKWKHCRNEWKFEKLKQIWLQQNLFDTGKVPSEFWETAVEYFSGAKGAIRSVILKEALKIIEKEESTEEENTNENELLVLQRARDIVQHLQE</sequence>
<dbReference type="PANTHER" id="PTHR22306">
    <property type="entry name" value="CHROMOSOME 7 OPEN READING FRAME 50"/>
    <property type="match status" value="1"/>
</dbReference>
<feature type="compositionally biased region" description="Basic and acidic residues" evidence="1">
    <location>
        <begin position="86"/>
        <end position="98"/>
    </location>
</feature>
<feature type="domain" description="WKF" evidence="2">
    <location>
        <begin position="215"/>
        <end position="276"/>
    </location>
</feature>
<feature type="compositionally biased region" description="Basic and acidic residues" evidence="1">
    <location>
        <begin position="134"/>
        <end position="145"/>
    </location>
</feature>
<keyword evidence="4" id="KW-1185">Reference proteome</keyword>
<reference evidence="3 4" key="1">
    <citation type="journal article" date="2023" name="Insect Mol. Biol.">
        <title>Genome sequencing provides insights into the evolution of gene families encoding plant cell wall-degrading enzymes in longhorned beetles.</title>
        <authorList>
            <person name="Shin N.R."/>
            <person name="Okamura Y."/>
            <person name="Kirsch R."/>
            <person name="Pauchet Y."/>
        </authorList>
    </citation>
    <scope>NUCLEOTIDE SEQUENCE [LARGE SCALE GENOMIC DNA]</scope>
    <source>
        <strain evidence="3">EAD_L_NR</strain>
    </source>
</reference>
<organism evidence="3 4">
    <name type="scientific">Exocentrus adspersus</name>
    <dbReference type="NCBI Taxonomy" id="1586481"/>
    <lineage>
        <taxon>Eukaryota</taxon>
        <taxon>Metazoa</taxon>
        <taxon>Ecdysozoa</taxon>
        <taxon>Arthropoda</taxon>
        <taxon>Hexapoda</taxon>
        <taxon>Insecta</taxon>
        <taxon>Pterygota</taxon>
        <taxon>Neoptera</taxon>
        <taxon>Endopterygota</taxon>
        <taxon>Coleoptera</taxon>
        <taxon>Polyphaga</taxon>
        <taxon>Cucujiformia</taxon>
        <taxon>Chrysomeloidea</taxon>
        <taxon>Cerambycidae</taxon>
        <taxon>Lamiinae</taxon>
        <taxon>Acanthocinini</taxon>
        <taxon>Exocentrus</taxon>
    </lineage>
</organism>
<name>A0AAV8W8W1_9CUCU</name>
<evidence type="ECO:0000259" key="2">
    <source>
        <dbReference type="Pfam" id="PF10180"/>
    </source>
</evidence>
<feature type="compositionally biased region" description="Polar residues" evidence="1">
    <location>
        <begin position="160"/>
        <end position="173"/>
    </location>
</feature>
<gene>
    <name evidence="3" type="ORF">NQ315_007763</name>
</gene>
<dbReference type="EMBL" id="JANEYG010000006">
    <property type="protein sequence ID" value="KAJ8922728.1"/>
    <property type="molecule type" value="Genomic_DNA"/>
</dbReference>